<sequence length="136" mass="15293">MNWTTQSLAEALEKTGNYKAVVTDETALSVFSKEQEMPLVVVIKGDFMSVEAKMFDEKEIVNSANINELLLKATDFLQLSAFTIREVEGTKTYFIVGQLSSSTIIENVKLEIETMFDNLMDAVDLVLKQNEIDSKE</sequence>
<dbReference type="RefSeq" id="WP_311020349.1">
    <property type="nucleotide sequence ID" value="NZ_JAUHGG010000003.1"/>
</dbReference>
<name>A0AAW8Q4R0_VIBPH</name>
<protein>
    <submittedName>
        <fullName evidence="1">DUF2170 family protein</fullName>
    </submittedName>
</protein>
<dbReference type="Proteomes" id="UP001253193">
    <property type="component" value="Unassembled WGS sequence"/>
</dbReference>
<dbReference type="EMBL" id="JAUHGG010000003">
    <property type="protein sequence ID" value="MDS1821458.1"/>
    <property type="molecule type" value="Genomic_DNA"/>
</dbReference>
<dbReference type="InterPro" id="IPR019231">
    <property type="entry name" value="DUF2170"/>
</dbReference>
<reference evidence="1" key="1">
    <citation type="submission" date="2023-06" db="EMBL/GenBank/DDBJ databases">
        <title>Genomic Diversity of Vibrio spp. and Metagenomic Analysis of Pathogens in Florida Gulf Coastal Waters Following Hurricane Ian.</title>
        <authorList>
            <person name="Brumfield K.D."/>
        </authorList>
    </citation>
    <scope>NUCLEOTIDE SEQUENCE</scope>
    <source>
        <strain evidence="1">WBS2B-138</strain>
    </source>
</reference>
<evidence type="ECO:0000313" key="1">
    <source>
        <dbReference type="EMBL" id="MDS1821458.1"/>
    </source>
</evidence>
<evidence type="ECO:0000313" key="2">
    <source>
        <dbReference type="Proteomes" id="UP001253193"/>
    </source>
</evidence>
<accession>A0AAW8Q4R0</accession>
<gene>
    <name evidence="1" type="ORF">QX249_12370</name>
</gene>
<dbReference type="Pfam" id="PF09938">
    <property type="entry name" value="DUF2170"/>
    <property type="match status" value="1"/>
</dbReference>
<dbReference type="AlphaFoldDB" id="A0AAW8Q4R0"/>
<proteinExistence type="predicted"/>
<comment type="caution">
    <text evidence="1">The sequence shown here is derived from an EMBL/GenBank/DDBJ whole genome shotgun (WGS) entry which is preliminary data.</text>
</comment>
<organism evidence="1 2">
    <name type="scientific">Vibrio parahaemolyticus</name>
    <dbReference type="NCBI Taxonomy" id="670"/>
    <lineage>
        <taxon>Bacteria</taxon>
        <taxon>Pseudomonadati</taxon>
        <taxon>Pseudomonadota</taxon>
        <taxon>Gammaproteobacteria</taxon>
        <taxon>Vibrionales</taxon>
        <taxon>Vibrionaceae</taxon>
        <taxon>Vibrio</taxon>
    </lineage>
</organism>